<evidence type="ECO:0000256" key="2">
    <source>
        <dbReference type="ARBA" id="ARBA00023242"/>
    </source>
</evidence>
<dbReference type="Pfam" id="PF02791">
    <property type="entry name" value="DDT"/>
    <property type="match status" value="1"/>
</dbReference>
<feature type="domain" description="DDT" evidence="4">
    <location>
        <begin position="155"/>
        <end position="216"/>
    </location>
</feature>
<name>A0A2P2IRA4_RHIMU</name>
<dbReference type="AlphaFoldDB" id="A0A2P2IRA4"/>
<sequence>METAVVNRSALLWKKLPFSRRIFKSFIRKSTYRSAPWVIHDKLAQKHGISNDLPQVLKGKVTIQNGLVVCNKKRKNVEGNKNTGDVEESGKCRKKKVEGEDVGAENMEKSNGRENEQPKEEPIKYPIDDLLVQPGADDPVFAARPSPTRDFKVQMECFGDLLMVWDFCSSFGRLLHLWPFSLENFENAICHKDSNLILIVETHSALLRLLLKDKREYLWAVQNRSRKLKVKDPISLKYFSYSEGLSVQSGFCPSISPRWYLWTSCC</sequence>
<feature type="compositionally biased region" description="Basic and acidic residues" evidence="3">
    <location>
        <begin position="106"/>
        <end position="120"/>
    </location>
</feature>
<feature type="region of interest" description="Disordered" evidence="3">
    <location>
        <begin position="78"/>
        <end position="120"/>
    </location>
</feature>
<dbReference type="GO" id="GO:0005634">
    <property type="term" value="C:nucleus"/>
    <property type="evidence" value="ECO:0007669"/>
    <property type="project" value="UniProtKB-SubCell"/>
</dbReference>
<protein>
    <submittedName>
        <fullName evidence="5">DDT domain-containing protein DDB_G0282237 isoform X2</fullName>
    </submittedName>
</protein>
<dbReference type="PANTHER" id="PTHR15546">
    <property type="entry name" value="BROMODOMAIN ADJACENT TO ZINC FINGER DOMAIN, 2A"/>
    <property type="match status" value="1"/>
</dbReference>
<keyword evidence="2" id="KW-0539">Nucleus</keyword>
<proteinExistence type="predicted"/>
<reference evidence="5" key="1">
    <citation type="submission" date="2018-02" db="EMBL/GenBank/DDBJ databases">
        <title>Rhizophora mucronata_Transcriptome.</title>
        <authorList>
            <person name="Meera S.P."/>
            <person name="Sreeshan A."/>
            <person name="Augustine A."/>
        </authorList>
    </citation>
    <scope>NUCLEOTIDE SEQUENCE</scope>
    <source>
        <tissue evidence="5">Leaf</tissue>
    </source>
</reference>
<dbReference type="InterPro" id="IPR018501">
    <property type="entry name" value="DDT_dom"/>
</dbReference>
<evidence type="ECO:0000313" key="5">
    <source>
        <dbReference type="EMBL" id="MBW83717.1"/>
    </source>
</evidence>
<evidence type="ECO:0000256" key="3">
    <source>
        <dbReference type="SAM" id="MobiDB-lite"/>
    </source>
</evidence>
<dbReference type="PROSITE" id="PS50827">
    <property type="entry name" value="DDT"/>
    <property type="match status" value="1"/>
</dbReference>
<organism evidence="5">
    <name type="scientific">Rhizophora mucronata</name>
    <name type="common">Asiatic mangrove</name>
    <dbReference type="NCBI Taxonomy" id="61149"/>
    <lineage>
        <taxon>Eukaryota</taxon>
        <taxon>Viridiplantae</taxon>
        <taxon>Streptophyta</taxon>
        <taxon>Embryophyta</taxon>
        <taxon>Tracheophyta</taxon>
        <taxon>Spermatophyta</taxon>
        <taxon>Magnoliopsida</taxon>
        <taxon>eudicotyledons</taxon>
        <taxon>Gunneridae</taxon>
        <taxon>Pentapetalae</taxon>
        <taxon>rosids</taxon>
        <taxon>fabids</taxon>
        <taxon>Malpighiales</taxon>
        <taxon>Rhizophoraceae</taxon>
        <taxon>Rhizophora</taxon>
    </lineage>
</organism>
<comment type="subcellular location">
    <subcellularLocation>
        <location evidence="1">Nucleus</location>
    </subcellularLocation>
</comment>
<dbReference type="SMART" id="SM00571">
    <property type="entry name" value="DDT"/>
    <property type="match status" value="1"/>
</dbReference>
<dbReference type="InterPro" id="IPR053271">
    <property type="entry name" value="DDT_domain"/>
</dbReference>
<evidence type="ECO:0000256" key="1">
    <source>
        <dbReference type="ARBA" id="ARBA00004123"/>
    </source>
</evidence>
<dbReference type="EMBL" id="GGEC01003234">
    <property type="protein sequence ID" value="MBW83717.1"/>
    <property type="molecule type" value="Transcribed_RNA"/>
</dbReference>
<dbReference type="PANTHER" id="PTHR15546:SF2">
    <property type="entry name" value="DDT DOMAIN-CONTAINING PROTEIN DDB_G0282237"/>
    <property type="match status" value="1"/>
</dbReference>
<accession>A0A2P2IRA4</accession>
<evidence type="ECO:0000259" key="4">
    <source>
        <dbReference type="PROSITE" id="PS50827"/>
    </source>
</evidence>